<evidence type="ECO:0000256" key="1">
    <source>
        <dbReference type="ARBA" id="ARBA00004123"/>
    </source>
</evidence>
<dbReference type="InterPro" id="IPR006591">
    <property type="entry name" value="RNAP_P/RPABC4"/>
</dbReference>
<evidence type="ECO:0000313" key="8">
    <source>
        <dbReference type="Proteomes" id="UP000276215"/>
    </source>
</evidence>
<proteinExistence type="inferred from homology"/>
<feature type="region of interest" description="Disordered" evidence="6">
    <location>
        <begin position="1"/>
        <end position="23"/>
    </location>
</feature>
<feature type="compositionally biased region" description="Polar residues" evidence="6">
    <location>
        <begin position="1"/>
        <end position="10"/>
    </location>
</feature>
<dbReference type="GO" id="GO:0003677">
    <property type="term" value="F:DNA binding"/>
    <property type="evidence" value="ECO:0007669"/>
    <property type="project" value="InterPro"/>
</dbReference>
<comment type="subcellular location">
    <subcellularLocation>
        <location evidence="1">Nucleus</location>
    </subcellularLocation>
</comment>
<accession>A0A3N4K3L7</accession>
<evidence type="ECO:0000256" key="2">
    <source>
        <dbReference type="ARBA" id="ARBA00022723"/>
    </source>
</evidence>
<evidence type="ECO:0000256" key="3">
    <source>
        <dbReference type="ARBA" id="ARBA00022833"/>
    </source>
</evidence>
<gene>
    <name evidence="7" type="ORF">L873DRAFT_1667518</name>
</gene>
<dbReference type="Gene3D" id="2.20.28.30">
    <property type="entry name" value="RNA polymerase ii, chain L"/>
    <property type="match status" value="1"/>
</dbReference>
<evidence type="ECO:0000256" key="6">
    <source>
        <dbReference type="SAM" id="MobiDB-lite"/>
    </source>
</evidence>
<keyword evidence="2" id="KW-0479">Metal-binding</keyword>
<dbReference type="OrthoDB" id="5585087at2759"/>
<dbReference type="STRING" id="1336337.A0A3N4K3L7"/>
<dbReference type="PANTHER" id="PTHR12056:SF2">
    <property type="entry name" value="GEO11084P1"/>
    <property type="match status" value="1"/>
</dbReference>
<dbReference type="GO" id="GO:0008270">
    <property type="term" value="F:zinc ion binding"/>
    <property type="evidence" value="ECO:0007669"/>
    <property type="project" value="InterPro"/>
</dbReference>
<dbReference type="GO" id="GO:0005665">
    <property type="term" value="C:RNA polymerase II, core complex"/>
    <property type="evidence" value="ECO:0007669"/>
    <property type="project" value="TreeGrafter"/>
</dbReference>
<evidence type="ECO:0008006" key="9">
    <source>
        <dbReference type="Google" id="ProtNLM"/>
    </source>
</evidence>
<dbReference type="PANTHER" id="PTHR12056">
    <property type="entry name" value="DNA-DIRECTED RNA POLYMERASES I, II, AND III"/>
    <property type="match status" value="1"/>
</dbReference>
<dbReference type="GO" id="GO:0003899">
    <property type="term" value="F:DNA-directed RNA polymerase activity"/>
    <property type="evidence" value="ECO:0007669"/>
    <property type="project" value="InterPro"/>
</dbReference>
<evidence type="ECO:0000256" key="5">
    <source>
        <dbReference type="ARBA" id="ARBA00025770"/>
    </source>
</evidence>
<reference evidence="7 8" key="1">
    <citation type="journal article" date="2018" name="Nat. Ecol. Evol.">
        <title>Pezizomycetes genomes reveal the molecular basis of ectomycorrhizal truffle lifestyle.</title>
        <authorList>
            <person name="Murat C."/>
            <person name="Payen T."/>
            <person name="Noel B."/>
            <person name="Kuo A."/>
            <person name="Morin E."/>
            <person name="Chen J."/>
            <person name="Kohler A."/>
            <person name="Krizsan K."/>
            <person name="Balestrini R."/>
            <person name="Da Silva C."/>
            <person name="Montanini B."/>
            <person name="Hainaut M."/>
            <person name="Levati E."/>
            <person name="Barry K.W."/>
            <person name="Belfiori B."/>
            <person name="Cichocki N."/>
            <person name="Clum A."/>
            <person name="Dockter R.B."/>
            <person name="Fauchery L."/>
            <person name="Guy J."/>
            <person name="Iotti M."/>
            <person name="Le Tacon F."/>
            <person name="Lindquist E.A."/>
            <person name="Lipzen A."/>
            <person name="Malagnac F."/>
            <person name="Mello A."/>
            <person name="Molinier V."/>
            <person name="Miyauchi S."/>
            <person name="Poulain J."/>
            <person name="Riccioni C."/>
            <person name="Rubini A."/>
            <person name="Sitrit Y."/>
            <person name="Splivallo R."/>
            <person name="Traeger S."/>
            <person name="Wang M."/>
            <person name="Zifcakova L."/>
            <person name="Wipf D."/>
            <person name="Zambonelli A."/>
            <person name="Paolocci F."/>
            <person name="Nowrousian M."/>
            <person name="Ottonello S."/>
            <person name="Baldrian P."/>
            <person name="Spatafora J.W."/>
            <person name="Henrissat B."/>
            <person name="Nagy L.G."/>
            <person name="Aury J.M."/>
            <person name="Wincker P."/>
            <person name="Grigoriev I.V."/>
            <person name="Bonfante P."/>
            <person name="Martin F.M."/>
        </authorList>
    </citation>
    <scope>NUCLEOTIDE SEQUENCE [LARGE SCALE GENOMIC DNA]</scope>
    <source>
        <strain evidence="7 8">120613-1</strain>
    </source>
</reference>
<feature type="compositionally biased region" description="Low complexity" evidence="6">
    <location>
        <begin position="14"/>
        <end position="23"/>
    </location>
</feature>
<comment type="similarity">
    <text evidence="5">Belongs to the archaeal Rpo12/eukaryotic RPC10 RNA polymerase subunit family.</text>
</comment>
<dbReference type="InterPro" id="IPR029040">
    <property type="entry name" value="RPABC4/Spt4"/>
</dbReference>
<sequence>MSSTTGSQREAYQPPSVGSSGVGRSYAPAPAGTMFYLCAECGVKVGINKGEPIRCKECGHRILYKQRTTRYLKSKSIVPG</sequence>
<name>A0A3N4K3L7_9PEZI</name>
<dbReference type="GO" id="GO:0006351">
    <property type="term" value="P:DNA-templated transcription"/>
    <property type="evidence" value="ECO:0007669"/>
    <property type="project" value="InterPro"/>
</dbReference>
<keyword evidence="3" id="KW-0862">Zinc</keyword>
<dbReference type="GO" id="GO:0005736">
    <property type="term" value="C:RNA polymerase I complex"/>
    <property type="evidence" value="ECO:0007669"/>
    <property type="project" value="TreeGrafter"/>
</dbReference>
<dbReference type="SMART" id="SM00659">
    <property type="entry name" value="RPOLCX"/>
    <property type="match status" value="1"/>
</dbReference>
<dbReference type="AlphaFoldDB" id="A0A3N4K3L7"/>
<protein>
    <recommendedName>
        <fullName evidence="9">Metallothionein-I gene transcription activator</fullName>
    </recommendedName>
</protein>
<dbReference type="SUPFAM" id="SSF63393">
    <property type="entry name" value="RNA polymerase subunits"/>
    <property type="match status" value="1"/>
</dbReference>
<dbReference type="GO" id="GO:0005666">
    <property type="term" value="C:RNA polymerase III complex"/>
    <property type="evidence" value="ECO:0007669"/>
    <property type="project" value="TreeGrafter"/>
</dbReference>
<dbReference type="Proteomes" id="UP000276215">
    <property type="component" value="Unassembled WGS sequence"/>
</dbReference>
<keyword evidence="4" id="KW-0539">Nucleus</keyword>
<dbReference type="EMBL" id="ML120359">
    <property type="protein sequence ID" value="RPB04108.1"/>
    <property type="molecule type" value="Genomic_DNA"/>
</dbReference>
<dbReference type="InterPro" id="IPR039747">
    <property type="entry name" value="RPABC4"/>
</dbReference>
<keyword evidence="8" id="KW-1185">Reference proteome</keyword>
<evidence type="ECO:0000256" key="4">
    <source>
        <dbReference type="ARBA" id="ARBA00023242"/>
    </source>
</evidence>
<organism evidence="7 8">
    <name type="scientific">Choiromyces venosus 120613-1</name>
    <dbReference type="NCBI Taxonomy" id="1336337"/>
    <lineage>
        <taxon>Eukaryota</taxon>
        <taxon>Fungi</taxon>
        <taxon>Dikarya</taxon>
        <taxon>Ascomycota</taxon>
        <taxon>Pezizomycotina</taxon>
        <taxon>Pezizomycetes</taxon>
        <taxon>Pezizales</taxon>
        <taxon>Tuberaceae</taxon>
        <taxon>Choiromyces</taxon>
    </lineage>
</organism>
<dbReference type="Pfam" id="PF03604">
    <property type="entry name" value="Zn_ribbon_RPAB4"/>
    <property type="match status" value="1"/>
</dbReference>
<evidence type="ECO:0000313" key="7">
    <source>
        <dbReference type="EMBL" id="RPB04108.1"/>
    </source>
</evidence>